<keyword evidence="3" id="KW-1185">Reference proteome</keyword>
<accession>A0A3D8QW92</accession>
<sequence>MQKAQDDITPIQPTSQISDQEEITEITDSLEIPSISLPHQGPTPGLDSQFNPLKDYRSADEEQKNLTVVDEVNHEATTTSMPARSIIQFVFFAAQVINPVESDAKVLNKRLDWQIQNSTRGLKFVELDTKSLKLLVFTDA</sequence>
<dbReference type="AlphaFoldDB" id="A0A3D8QW92"/>
<dbReference type="EMBL" id="PDLM01000011">
    <property type="protein sequence ID" value="RDW66029.1"/>
    <property type="molecule type" value="Genomic_DNA"/>
</dbReference>
<feature type="region of interest" description="Disordered" evidence="1">
    <location>
        <begin position="1"/>
        <end position="22"/>
    </location>
</feature>
<dbReference type="Proteomes" id="UP000256645">
    <property type="component" value="Unassembled WGS sequence"/>
</dbReference>
<reference evidence="2 3" key="1">
    <citation type="journal article" date="2018" name="IMA Fungus">
        <title>IMA Genome-F 9: Draft genome sequence of Annulohypoxylon stygium, Aspergillus mulundensis, Berkeleyomyces basicola (syn. Thielaviopsis basicola), Ceratocystis smalleyi, two Cercospora beticola strains, Coleophoma cylindrospora, Fusarium fracticaudum, Phialophora cf. hyalina, and Morchella septimelata.</title>
        <authorList>
            <person name="Wingfield B.D."/>
            <person name="Bills G.F."/>
            <person name="Dong Y."/>
            <person name="Huang W."/>
            <person name="Nel W.J."/>
            <person name="Swalarsk-Parry B.S."/>
            <person name="Vaghefi N."/>
            <person name="Wilken P.M."/>
            <person name="An Z."/>
            <person name="de Beer Z.W."/>
            <person name="De Vos L."/>
            <person name="Chen L."/>
            <person name="Duong T.A."/>
            <person name="Gao Y."/>
            <person name="Hammerbacher A."/>
            <person name="Kikkert J.R."/>
            <person name="Li Y."/>
            <person name="Li H."/>
            <person name="Li K."/>
            <person name="Li Q."/>
            <person name="Liu X."/>
            <person name="Ma X."/>
            <person name="Naidoo K."/>
            <person name="Pethybridge S.J."/>
            <person name="Sun J."/>
            <person name="Steenkamp E.T."/>
            <person name="van der Nest M.A."/>
            <person name="van Wyk S."/>
            <person name="Wingfield M.J."/>
            <person name="Xiong C."/>
            <person name="Yue Q."/>
            <person name="Zhang X."/>
        </authorList>
    </citation>
    <scope>NUCLEOTIDE SEQUENCE [LARGE SCALE GENOMIC DNA]</scope>
    <source>
        <strain evidence="2 3">BP6252</strain>
    </source>
</reference>
<dbReference type="OrthoDB" id="411592at2759"/>
<gene>
    <name evidence="2" type="ORF">BP6252_09664</name>
</gene>
<comment type="caution">
    <text evidence="2">The sequence shown here is derived from an EMBL/GenBank/DDBJ whole genome shotgun (WGS) entry which is preliminary data.</text>
</comment>
<feature type="region of interest" description="Disordered" evidence="1">
    <location>
        <begin position="34"/>
        <end position="53"/>
    </location>
</feature>
<organism evidence="2 3">
    <name type="scientific">Coleophoma cylindrospora</name>
    <dbReference type="NCBI Taxonomy" id="1849047"/>
    <lineage>
        <taxon>Eukaryota</taxon>
        <taxon>Fungi</taxon>
        <taxon>Dikarya</taxon>
        <taxon>Ascomycota</taxon>
        <taxon>Pezizomycotina</taxon>
        <taxon>Leotiomycetes</taxon>
        <taxon>Helotiales</taxon>
        <taxon>Dermateaceae</taxon>
        <taxon>Coleophoma</taxon>
    </lineage>
</organism>
<proteinExistence type="predicted"/>
<evidence type="ECO:0000313" key="3">
    <source>
        <dbReference type="Proteomes" id="UP000256645"/>
    </source>
</evidence>
<evidence type="ECO:0000313" key="2">
    <source>
        <dbReference type="EMBL" id="RDW66029.1"/>
    </source>
</evidence>
<dbReference type="STRING" id="1849047.A0A3D8QW92"/>
<name>A0A3D8QW92_9HELO</name>
<evidence type="ECO:0000256" key="1">
    <source>
        <dbReference type="SAM" id="MobiDB-lite"/>
    </source>
</evidence>
<protein>
    <submittedName>
        <fullName evidence="2">Uncharacterized protein</fullName>
    </submittedName>
</protein>